<gene>
    <name evidence="2" type="ORF">QCA50_016958</name>
</gene>
<feature type="region of interest" description="Disordered" evidence="1">
    <location>
        <begin position="75"/>
        <end position="136"/>
    </location>
</feature>
<accession>A0AAW0FL13</accession>
<evidence type="ECO:0000313" key="2">
    <source>
        <dbReference type="EMBL" id="KAK7680012.1"/>
    </source>
</evidence>
<dbReference type="EMBL" id="JASBNA010000053">
    <property type="protein sequence ID" value="KAK7680012.1"/>
    <property type="molecule type" value="Genomic_DNA"/>
</dbReference>
<organism evidence="2 3">
    <name type="scientific">Cerrena zonata</name>
    <dbReference type="NCBI Taxonomy" id="2478898"/>
    <lineage>
        <taxon>Eukaryota</taxon>
        <taxon>Fungi</taxon>
        <taxon>Dikarya</taxon>
        <taxon>Basidiomycota</taxon>
        <taxon>Agaricomycotina</taxon>
        <taxon>Agaricomycetes</taxon>
        <taxon>Polyporales</taxon>
        <taxon>Cerrenaceae</taxon>
        <taxon>Cerrena</taxon>
    </lineage>
</organism>
<comment type="caution">
    <text evidence="2">The sequence shown here is derived from an EMBL/GenBank/DDBJ whole genome shotgun (WGS) entry which is preliminary data.</text>
</comment>
<dbReference type="AlphaFoldDB" id="A0AAW0FL13"/>
<proteinExistence type="predicted"/>
<keyword evidence="3" id="KW-1185">Reference proteome</keyword>
<sequence>MGAKLDRRPSKETDPLKNVVHDHAHLEVAWKTVGDDDVDLGCKLLRDYVRENWTDEWCSIAGCLTPLFLPGTPILDPSQANVSGVRHTPLRGPTSPLRSSESPRSSRESSNRVTAVAASRPIPSGSTVNPSAPERIKNVLPVTLDGRQSGI</sequence>
<reference evidence="2 3" key="1">
    <citation type="submission" date="2022-09" db="EMBL/GenBank/DDBJ databases">
        <authorList>
            <person name="Palmer J.M."/>
        </authorList>
    </citation>
    <scope>NUCLEOTIDE SEQUENCE [LARGE SCALE GENOMIC DNA]</scope>
    <source>
        <strain evidence="2 3">DSM 7382</strain>
    </source>
</reference>
<protein>
    <submittedName>
        <fullName evidence="2">Uncharacterized protein</fullName>
    </submittedName>
</protein>
<evidence type="ECO:0000313" key="3">
    <source>
        <dbReference type="Proteomes" id="UP001385951"/>
    </source>
</evidence>
<evidence type="ECO:0000256" key="1">
    <source>
        <dbReference type="SAM" id="MobiDB-lite"/>
    </source>
</evidence>
<dbReference type="Proteomes" id="UP001385951">
    <property type="component" value="Unassembled WGS sequence"/>
</dbReference>
<name>A0AAW0FL13_9APHY</name>